<evidence type="ECO:0000256" key="3">
    <source>
        <dbReference type="ARBA" id="ARBA00022759"/>
    </source>
</evidence>
<feature type="signal peptide" evidence="7">
    <location>
        <begin position="1"/>
        <end position="24"/>
    </location>
</feature>
<evidence type="ECO:0000313" key="8">
    <source>
        <dbReference type="EMBL" id="EKE80614.1"/>
    </source>
</evidence>
<dbReference type="PATRIC" id="fig|740709.3.peg.2357"/>
<dbReference type="Gene3D" id="1.10.575.10">
    <property type="entry name" value="P1 Nuclease"/>
    <property type="match status" value="1"/>
</dbReference>
<evidence type="ECO:0000256" key="6">
    <source>
        <dbReference type="ARBA" id="ARBA00023180"/>
    </source>
</evidence>
<dbReference type="EMBL" id="AMRG01000017">
    <property type="protein sequence ID" value="EKE80614.1"/>
    <property type="molecule type" value="Genomic_DNA"/>
</dbReference>
<sequence>MLQRQLLVVLLLTFSAVATMPAWAYGFNGHKAVCQIAYELLDTDTQQAIDEVMQQQAAYQSFAEACTWPDDIKSNHDYDWAGSWHYINVARTQTQVSMQDCDADGCVLSAIPEMQARLRADHSDWQALLFLAHFIGDLHQPLHVSYANDRGGNRAAIEFRGKASNLHSLWDWQLLQARGIDQWQQFASNQRQQITAEQRQQWQQGTPSEWATESLVLTRQVYADYANKRPVDDAYVAEYGAQLEQKMRQAGVRLAQQLTVFYGHSH</sequence>
<dbReference type="CDD" id="cd11010">
    <property type="entry name" value="S1-P1_nuclease"/>
    <property type="match status" value="1"/>
</dbReference>
<protein>
    <submittedName>
        <fullName evidence="8">Endonuclease</fullName>
    </submittedName>
</protein>
<keyword evidence="9" id="KW-1185">Reference proteome</keyword>
<accession>K2KD36</accession>
<dbReference type="GO" id="GO:0016788">
    <property type="term" value="F:hydrolase activity, acting on ester bonds"/>
    <property type="evidence" value="ECO:0007669"/>
    <property type="project" value="InterPro"/>
</dbReference>
<dbReference type="GO" id="GO:0003676">
    <property type="term" value="F:nucleic acid binding"/>
    <property type="evidence" value="ECO:0007669"/>
    <property type="project" value="InterPro"/>
</dbReference>
<keyword evidence="6" id="KW-0325">Glycoprotein</keyword>
<reference evidence="8 9" key="1">
    <citation type="journal article" date="2012" name="J. Bacteriol.">
        <title>Genome Sequence of Idiomarina xiamenensis Type Strain 10-D-4.</title>
        <authorList>
            <person name="Lai Q."/>
            <person name="Wang L."/>
            <person name="Wang W."/>
            <person name="Shao Z."/>
        </authorList>
    </citation>
    <scope>NUCLEOTIDE SEQUENCE [LARGE SCALE GENOMIC DNA]</scope>
    <source>
        <strain evidence="8 9">10-D-4</strain>
    </source>
</reference>
<gene>
    <name evidence="8" type="ORF">A10D4_11666</name>
</gene>
<comment type="caution">
    <text evidence="8">The sequence shown here is derived from an EMBL/GenBank/DDBJ whole genome shotgun (WGS) entry which is preliminary data.</text>
</comment>
<evidence type="ECO:0000313" key="9">
    <source>
        <dbReference type="Proteomes" id="UP000014115"/>
    </source>
</evidence>
<evidence type="ECO:0000256" key="5">
    <source>
        <dbReference type="ARBA" id="ARBA00023157"/>
    </source>
</evidence>
<name>K2KD36_9GAMM</name>
<dbReference type="PANTHER" id="PTHR33146">
    <property type="entry name" value="ENDONUCLEASE 4"/>
    <property type="match status" value="1"/>
</dbReference>
<evidence type="ECO:0000256" key="1">
    <source>
        <dbReference type="ARBA" id="ARBA00022722"/>
    </source>
</evidence>
<dbReference type="OrthoDB" id="267579at2"/>
<dbReference type="AlphaFoldDB" id="K2KD36"/>
<dbReference type="GO" id="GO:0004519">
    <property type="term" value="F:endonuclease activity"/>
    <property type="evidence" value="ECO:0007669"/>
    <property type="project" value="UniProtKB-KW"/>
</dbReference>
<dbReference type="Proteomes" id="UP000014115">
    <property type="component" value="Unassembled WGS sequence"/>
</dbReference>
<keyword evidence="7" id="KW-0732">Signal</keyword>
<dbReference type="Pfam" id="PF02265">
    <property type="entry name" value="S1-P1_nuclease"/>
    <property type="match status" value="1"/>
</dbReference>
<dbReference type="InterPro" id="IPR008947">
    <property type="entry name" value="PLipase_C/P1_nuclease_dom_sf"/>
</dbReference>
<keyword evidence="2" id="KW-0479">Metal-binding</keyword>
<keyword evidence="1" id="KW-0540">Nuclease</keyword>
<keyword evidence="4" id="KW-0378">Hydrolase</keyword>
<dbReference type="PANTHER" id="PTHR33146:SF26">
    <property type="entry name" value="ENDONUCLEASE 4"/>
    <property type="match status" value="1"/>
</dbReference>
<dbReference type="STRING" id="740709.A10D4_11666"/>
<organism evidence="8 9">
    <name type="scientific">Idiomarina xiamenensis 10-D-4</name>
    <dbReference type="NCBI Taxonomy" id="740709"/>
    <lineage>
        <taxon>Bacteria</taxon>
        <taxon>Pseudomonadati</taxon>
        <taxon>Pseudomonadota</taxon>
        <taxon>Gammaproteobacteria</taxon>
        <taxon>Alteromonadales</taxon>
        <taxon>Idiomarinaceae</taxon>
        <taxon>Idiomarina</taxon>
    </lineage>
</organism>
<dbReference type="SUPFAM" id="SSF48537">
    <property type="entry name" value="Phospholipase C/P1 nuclease"/>
    <property type="match status" value="1"/>
</dbReference>
<feature type="chain" id="PRO_5003862248" evidence="7">
    <location>
        <begin position="25"/>
        <end position="266"/>
    </location>
</feature>
<dbReference type="RefSeq" id="WP_008489714.1">
    <property type="nucleotide sequence ID" value="NZ_AMRG01000017.1"/>
</dbReference>
<dbReference type="InterPro" id="IPR003154">
    <property type="entry name" value="S1/P1nuclease"/>
</dbReference>
<dbReference type="eggNOG" id="ENOG502Z82C">
    <property type="taxonomic scope" value="Bacteria"/>
</dbReference>
<evidence type="ECO:0000256" key="7">
    <source>
        <dbReference type="SAM" id="SignalP"/>
    </source>
</evidence>
<evidence type="ECO:0000256" key="4">
    <source>
        <dbReference type="ARBA" id="ARBA00022801"/>
    </source>
</evidence>
<evidence type="ECO:0000256" key="2">
    <source>
        <dbReference type="ARBA" id="ARBA00022723"/>
    </source>
</evidence>
<keyword evidence="3 8" id="KW-0255">Endonuclease</keyword>
<dbReference type="GO" id="GO:0006308">
    <property type="term" value="P:DNA catabolic process"/>
    <property type="evidence" value="ECO:0007669"/>
    <property type="project" value="InterPro"/>
</dbReference>
<keyword evidence="5" id="KW-1015">Disulfide bond</keyword>
<dbReference type="GO" id="GO:0046872">
    <property type="term" value="F:metal ion binding"/>
    <property type="evidence" value="ECO:0007669"/>
    <property type="project" value="UniProtKB-KW"/>
</dbReference>
<proteinExistence type="predicted"/>